<dbReference type="InterPro" id="IPR018247">
    <property type="entry name" value="EF_Hand_1_Ca_BS"/>
</dbReference>
<dbReference type="GO" id="GO:0003964">
    <property type="term" value="F:RNA-directed DNA polymerase activity"/>
    <property type="evidence" value="ECO:0007669"/>
    <property type="project" value="UniProtKB-KW"/>
</dbReference>
<dbReference type="SMART" id="SM00054">
    <property type="entry name" value="EFh"/>
    <property type="match status" value="1"/>
</dbReference>
<evidence type="ECO:0000313" key="7">
    <source>
        <dbReference type="Proteomes" id="UP001152797"/>
    </source>
</evidence>
<feature type="region of interest" description="Disordered" evidence="2">
    <location>
        <begin position="1808"/>
        <end position="1840"/>
    </location>
</feature>
<sequence>MAADPDEADRDFIAQNMDADLQFILSETGVSLRRQAAIARRYGTLRKFNAIGDDRAQIRTACLQDFAVGQDTPENRAEVAAIVSAWETAKEFVAKEVELRAEAKVLGQPKILQYRAKNWLHGLEASDFNKFVDFILGERVLGIQIPTSDGSQQKVKPDWAIVLSFEHKLRKEAMRLVMHEGFTLANALRAVTRDADLKEAFFTTPVALRAAASEQPQNKWARFNNKGSGSSFGSFGKTGSQNPKGKGKTGKSKGKDSRLAGLQLAWRTPDGRDLCFAYNSGSCDNSLTAEKSPTADVAVVVDLTVNETEEADEFDMERCCNYGSPIKVEWDGKVHDFIDGFGLCSPTRWHPRARGHKRSLEMKQLASQTFQILQDGVSEALQDVRLDAFKLVAGKLQSSPFTEEILMKMRKRIAALLRDPEDAIIQDTGQPFYLRLLAQWLEVYQDPDVDCLVSNSDSFATGVNVGVEDPLPRSPQIFPPKVKHRRLDDTEFNPIADNYVSGQLSAKELEEKFREEEALGRMEPSKMAVLRAKFGDKLRVAAMAAIVKPDGGVRPLHDATHSVMVNHAITYRDQLQCPGPAEVATVVREAVESREAPFCVSADIRAAHRLVKIREADWPYICCRSDSNSETVWINKTGTFGVSSAPYWWSKLFAAVGRFVGHVLQSSVFWHMVYVDDLHGAFTGMRKFACLWIWLLAFEVIGTPFGYHKFKGGFSSDFVGFHLRYDRCEVGITTKRGTWLVDWIKALEGKKFVVPAREFSEFLGRLSFVAQLLTWLKPLGGFSRFGRARLNLRLRWRPREENVEADLLTNEIFEAFSPSLRVPLSFGDFDVRLVEELWETKLQFDAARQEGGGPALLIEAVANILAVGRQQVTCHAMEFARGGLLESVKDSLGLVNTLYAKKRKLMQRPPLTVTQIVHLEGLVLDNNKTEFDRIACGFFLFILMGRLRFSDGQQVCQLRLDQQPDGFGFVEAVAAKTKTSVSLERKTRHLPVAVPLLPFGDRPWLPTWLELRKRAFGDLANSKDEFIPLLPSPSANGERPNKKFKGGGKARGKGFGKPQANQDSFVRIPKECEQGDVFAGLLDSLQVPKGNQSFQAFTQIAKQLWHPYDELKNLPEDLVRVLFQHLSRPPDVITRERIATLTSWASRAKALNNLEKQLKADMEPDIARIMAPKRILLMRSIATDMNWPDLGIFDEMTEGFKIVGPVTESGIFKQGITLAEMSQQQLRDKTKFLKPMIIGQGDLHCLSCAGMKSLETRKRFLTTGVLMRHVFFLSADHFLDRHVAWLQIMTVLSKFLQLKLRMVLFSGLGPDAQNQVSVGVGALAGSTVMLLTLPWFLAILAGRVSLKDGKPTYHRPAGADPTTWDKLDPPGNLSLIHTGIGYGPEIVQNAWTMLYTMLGYVIIQGSAFVVDKMPKPVDLSAVQEHHILKHEARYENSFALGGLFVCIGFFMRPGRKVHLISQVGIAVGNCLRGKSLKEVEQLVTPSRRAQSRRKEGILRDKDGFRTLTLRGAMASFRDAQWSSMCKKGDLNEVLLSKESMDEVRRMCKVLAPFFAHYDLNGDNAIDFEEFRMIFKDVGENLSRDAQNAMFKAADTVRAGTSCDDSGNRSGDISFEELGNGLGPTDNLWKTGCVQLLNAKVSGGYHGPPQEGPESPGSLEWLLSETKVGWNEPEAGDVPEKVKKEDLDLLVQKCMVQRLSERVHLRRRVEVIHNGGSPEPQESCTAVSRGCWALPLFTCAVGIQSVSQPIRICLSESIQHCGAEAEDARRDESGRSGAERGFTASCHVDMEFVACLMSFALDPNTNLQETKKPKYATNPNNYLKNEEGEEEEEEEDVPEDLADLEPEEQQKRIKIRAAYKMALGTLLVLIFSDPMVDLLSELGAASVGILHLVDLLSSNKALR</sequence>
<keyword evidence="6" id="KW-0695">RNA-directed DNA polymerase</keyword>
<dbReference type="PANTHER" id="PTHR33050">
    <property type="entry name" value="REVERSE TRANSCRIPTASE DOMAIN-CONTAINING PROTEIN"/>
    <property type="match status" value="1"/>
</dbReference>
<evidence type="ECO:0000256" key="2">
    <source>
        <dbReference type="SAM" id="MobiDB-lite"/>
    </source>
</evidence>
<dbReference type="InterPro" id="IPR052055">
    <property type="entry name" value="Hepadnavirus_pol/RT"/>
</dbReference>
<evidence type="ECO:0000313" key="5">
    <source>
        <dbReference type="EMBL" id="CAL1143339.1"/>
    </source>
</evidence>
<dbReference type="EMBL" id="CAMXCT020001424">
    <property type="protein sequence ID" value="CAL1143339.1"/>
    <property type="molecule type" value="Genomic_DNA"/>
</dbReference>
<keyword evidence="1" id="KW-0106">Calcium</keyword>
<dbReference type="SUPFAM" id="SSF47473">
    <property type="entry name" value="EF-hand"/>
    <property type="match status" value="1"/>
</dbReference>
<dbReference type="EMBL" id="CAMXCT010001424">
    <property type="protein sequence ID" value="CAI3989964.1"/>
    <property type="molecule type" value="Genomic_DNA"/>
</dbReference>
<dbReference type="OrthoDB" id="26525at2759"/>
<organism evidence="4">
    <name type="scientific">Cladocopium goreaui</name>
    <dbReference type="NCBI Taxonomy" id="2562237"/>
    <lineage>
        <taxon>Eukaryota</taxon>
        <taxon>Sar</taxon>
        <taxon>Alveolata</taxon>
        <taxon>Dinophyceae</taxon>
        <taxon>Suessiales</taxon>
        <taxon>Symbiodiniaceae</taxon>
        <taxon>Cladocopium</taxon>
    </lineage>
</organism>
<evidence type="ECO:0000313" key="4">
    <source>
        <dbReference type="EMBL" id="CAI3989964.1"/>
    </source>
</evidence>
<gene>
    <name evidence="4" type="ORF">C1SCF055_LOCUS16989</name>
</gene>
<dbReference type="Proteomes" id="UP001152797">
    <property type="component" value="Unassembled WGS sequence"/>
</dbReference>
<reference evidence="4" key="1">
    <citation type="submission" date="2022-10" db="EMBL/GenBank/DDBJ databases">
        <authorList>
            <person name="Chen Y."/>
            <person name="Dougan E. K."/>
            <person name="Chan C."/>
            <person name="Rhodes N."/>
            <person name="Thang M."/>
        </authorList>
    </citation>
    <scope>NUCLEOTIDE SEQUENCE</scope>
</reference>
<dbReference type="PROSITE" id="PS00018">
    <property type="entry name" value="EF_HAND_1"/>
    <property type="match status" value="1"/>
</dbReference>
<dbReference type="GO" id="GO:0005509">
    <property type="term" value="F:calcium ion binding"/>
    <property type="evidence" value="ECO:0007669"/>
    <property type="project" value="InterPro"/>
</dbReference>
<dbReference type="InterPro" id="IPR011992">
    <property type="entry name" value="EF-hand-dom_pair"/>
</dbReference>
<feature type="compositionally biased region" description="Basic residues" evidence="2">
    <location>
        <begin position="1042"/>
        <end position="1054"/>
    </location>
</feature>
<feature type="region of interest" description="Disordered" evidence="2">
    <location>
        <begin position="1030"/>
        <end position="1061"/>
    </location>
</feature>
<feature type="compositionally biased region" description="Low complexity" evidence="2">
    <location>
        <begin position="226"/>
        <end position="240"/>
    </location>
</feature>
<protein>
    <submittedName>
        <fullName evidence="6">Reverse transcriptase domain-containing protein</fullName>
    </submittedName>
</protein>
<keyword evidence="6" id="KW-0548">Nucleotidyltransferase</keyword>
<dbReference type="Gene3D" id="1.10.238.10">
    <property type="entry name" value="EF-hand"/>
    <property type="match status" value="1"/>
</dbReference>
<dbReference type="CDD" id="cd00051">
    <property type="entry name" value="EFh"/>
    <property type="match status" value="1"/>
</dbReference>
<dbReference type="PANTHER" id="PTHR33050:SF7">
    <property type="entry name" value="RIBONUCLEASE H"/>
    <property type="match status" value="1"/>
</dbReference>
<comment type="caution">
    <text evidence="4">The sequence shown here is derived from an EMBL/GenBank/DDBJ whole genome shotgun (WGS) entry which is preliminary data.</text>
</comment>
<evidence type="ECO:0000259" key="3">
    <source>
        <dbReference type="PROSITE" id="PS50222"/>
    </source>
</evidence>
<evidence type="ECO:0000313" key="6">
    <source>
        <dbReference type="EMBL" id="CAL4777276.1"/>
    </source>
</evidence>
<dbReference type="InterPro" id="IPR002048">
    <property type="entry name" value="EF_hand_dom"/>
</dbReference>
<reference evidence="5" key="2">
    <citation type="submission" date="2024-04" db="EMBL/GenBank/DDBJ databases">
        <authorList>
            <person name="Chen Y."/>
            <person name="Shah S."/>
            <person name="Dougan E. K."/>
            <person name="Thang M."/>
            <person name="Chan C."/>
        </authorList>
    </citation>
    <scope>NUCLEOTIDE SEQUENCE [LARGE SCALE GENOMIC DNA]</scope>
</reference>
<evidence type="ECO:0000256" key="1">
    <source>
        <dbReference type="ARBA" id="ARBA00022837"/>
    </source>
</evidence>
<dbReference type="EMBL" id="CAMXCT030001424">
    <property type="protein sequence ID" value="CAL4777276.1"/>
    <property type="molecule type" value="Genomic_DNA"/>
</dbReference>
<feature type="compositionally biased region" description="Acidic residues" evidence="2">
    <location>
        <begin position="1826"/>
        <end position="1840"/>
    </location>
</feature>
<proteinExistence type="predicted"/>
<keyword evidence="7" id="KW-1185">Reference proteome</keyword>
<accession>A0A9P1CE40</accession>
<feature type="region of interest" description="Disordered" evidence="2">
    <location>
        <begin position="218"/>
        <end position="257"/>
    </location>
</feature>
<keyword evidence="6" id="KW-0808">Transferase</keyword>
<feature type="domain" description="EF-hand" evidence="3">
    <location>
        <begin position="1553"/>
        <end position="1580"/>
    </location>
</feature>
<name>A0A9P1CE40_9DINO</name>
<dbReference type="PROSITE" id="PS50222">
    <property type="entry name" value="EF_HAND_2"/>
    <property type="match status" value="1"/>
</dbReference>